<proteinExistence type="predicted"/>
<dbReference type="SUPFAM" id="SSF55383">
    <property type="entry name" value="Copper amine oxidase, domain N"/>
    <property type="match status" value="1"/>
</dbReference>
<evidence type="ECO:0000259" key="2">
    <source>
        <dbReference type="Pfam" id="PF07833"/>
    </source>
</evidence>
<dbReference type="Pfam" id="PF07833">
    <property type="entry name" value="Cu_amine_oxidN1"/>
    <property type="match status" value="1"/>
</dbReference>
<name>A0A3S1B8H6_9BACL</name>
<feature type="domain" description="Copper amine oxidase-like N-terminal" evidence="2">
    <location>
        <begin position="30"/>
        <end position="139"/>
    </location>
</feature>
<feature type="chain" id="PRO_5018761273" evidence="1">
    <location>
        <begin position="23"/>
        <end position="322"/>
    </location>
</feature>
<gene>
    <name evidence="3" type="ORF">EJP77_10065</name>
</gene>
<organism evidence="3 4">
    <name type="scientific">Paenibacillus zeisoli</name>
    <dbReference type="NCBI Taxonomy" id="2496267"/>
    <lineage>
        <taxon>Bacteria</taxon>
        <taxon>Bacillati</taxon>
        <taxon>Bacillota</taxon>
        <taxon>Bacilli</taxon>
        <taxon>Bacillales</taxon>
        <taxon>Paenibacillaceae</taxon>
        <taxon>Paenibacillus</taxon>
    </lineage>
</organism>
<dbReference type="Gene3D" id="3.30.457.10">
    <property type="entry name" value="Copper amine oxidase-like, N-terminal domain"/>
    <property type="match status" value="1"/>
</dbReference>
<dbReference type="Proteomes" id="UP000272464">
    <property type="component" value="Unassembled WGS sequence"/>
</dbReference>
<comment type="caution">
    <text evidence="3">The sequence shown here is derived from an EMBL/GenBank/DDBJ whole genome shotgun (WGS) entry which is preliminary data.</text>
</comment>
<evidence type="ECO:0000313" key="3">
    <source>
        <dbReference type="EMBL" id="RUT31725.1"/>
    </source>
</evidence>
<reference evidence="3 4" key="1">
    <citation type="submission" date="2018-12" db="EMBL/GenBank/DDBJ databases">
        <authorList>
            <person name="Sun L."/>
            <person name="Chen Z."/>
        </authorList>
    </citation>
    <scope>NUCLEOTIDE SEQUENCE [LARGE SCALE GENOMIC DNA]</scope>
    <source>
        <strain evidence="3 4">3-5-3</strain>
    </source>
</reference>
<keyword evidence="4" id="KW-1185">Reference proteome</keyword>
<dbReference type="RefSeq" id="WP_127199105.1">
    <property type="nucleotide sequence ID" value="NZ_RZNX01000003.1"/>
</dbReference>
<sequence length="322" mass="35952">MKKLLYTFIILGVFSFNASAFAATDIGITVKDKPLKSDSRPILVQGRVMVPLRAVSESLGASVQWNSHNHTATVSKWSETISLTVGKKTARIDGGVRGAESIPLDVPVKTVSNRVYVPLRLISEQYGYKVTWSDHTVSIQSPLTPSGRAKLYKGDLSTSRSIAMDTALFSGAHYEHQPLTISHEQEDYSAAFLFPEGEALRFFMIAGSETITLFEYKDDFLVATWQAHVQKIGQDPLQQLLEDKLKDRTGPTPTIKKPFLYYDSGYFGDASYEEYGRIDKDSKYTRTAYLRKMGGLVTESTGTFTLLLPDEKRKEVITIPKN</sequence>
<evidence type="ECO:0000256" key="1">
    <source>
        <dbReference type="SAM" id="SignalP"/>
    </source>
</evidence>
<protein>
    <submittedName>
        <fullName evidence="3">Copper amine oxidase N-terminal domain-containing protein</fullName>
    </submittedName>
</protein>
<feature type="signal peptide" evidence="1">
    <location>
        <begin position="1"/>
        <end position="22"/>
    </location>
</feature>
<keyword evidence="1" id="KW-0732">Signal</keyword>
<accession>A0A3S1B8H6</accession>
<dbReference type="OrthoDB" id="2005648at2"/>
<evidence type="ECO:0000313" key="4">
    <source>
        <dbReference type="Proteomes" id="UP000272464"/>
    </source>
</evidence>
<dbReference type="InterPro" id="IPR036582">
    <property type="entry name" value="Mao_N_sf"/>
</dbReference>
<dbReference type="AlphaFoldDB" id="A0A3S1B8H6"/>
<dbReference type="EMBL" id="RZNX01000003">
    <property type="protein sequence ID" value="RUT31725.1"/>
    <property type="molecule type" value="Genomic_DNA"/>
</dbReference>
<dbReference type="InterPro" id="IPR012854">
    <property type="entry name" value="Cu_amine_oxidase-like_N"/>
</dbReference>